<dbReference type="InterPro" id="IPR058031">
    <property type="entry name" value="AAA_lid_NorR"/>
</dbReference>
<evidence type="ECO:0000256" key="7">
    <source>
        <dbReference type="ARBA" id="ARBA00023163"/>
    </source>
</evidence>
<dbReference type="FunFam" id="3.40.50.2300:FF:000018">
    <property type="entry name" value="DNA-binding transcriptional regulator NtrC"/>
    <property type="match status" value="1"/>
</dbReference>
<dbReference type="PROSITE" id="PS00688">
    <property type="entry name" value="SIGMA54_INTERACT_3"/>
    <property type="match status" value="1"/>
</dbReference>
<dbReference type="GO" id="GO:0000160">
    <property type="term" value="P:phosphorelay signal transduction system"/>
    <property type="evidence" value="ECO:0007669"/>
    <property type="project" value="UniProtKB-KW"/>
</dbReference>
<gene>
    <name evidence="11" type="ORF">B4O97_09800</name>
</gene>
<dbReference type="AlphaFoldDB" id="A0A1Y1RZJ9"/>
<dbReference type="PROSITE" id="PS50110">
    <property type="entry name" value="RESPONSE_REGULATORY"/>
    <property type="match status" value="1"/>
</dbReference>
<dbReference type="OrthoDB" id="9803970at2"/>
<dbReference type="InterPro" id="IPR001789">
    <property type="entry name" value="Sig_transdc_resp-reg_receiver"/>
</dbReference>
<dbReference type="Gene3D" id="3.40.50.300">
    <property type="entry name" value="P-loop containing nucleotide triphosphate hydrolases"/>
    <property type="match status" value="1"/>
</dbReference>
<dbReference type="Pfam" id="PF00072">
    <property type="entry name" value="Response_reg"/>
    <property type="match status" value="1"/>
</dbReference>
<organism evidence="11 12">
    <name type="scientific">Marispirochaeta aestuarii</name>
    <dbReference type="NCBI Taxonomy" id="1963862"/>
    <lineage>
        <taxon>Bacteria</taxon>
        <taxon>Pseudomonadati</taxon>
        <taxon>Spirochaetota</taxon>
        <taxon>Spirochaetia</taxon>
        <taxon>Spirochaetales</taxon>
        <taxon>Spirochaetaceae</taxon>
        <taxon>Marispirochaeta</taxon>
    </lineage>
</organism>
<dbReference type="SMART" id="SM00448">
    <property type="entry name" value="REC"/>
    <property type="match status" value="1"/>
</dbReference>
<keyword evidence="3" id="KW-0067">ATP-binding</keyword>
<dbReference type="STRING" id="1963862.B4O97_09800"/>
<evidence type="ECO:0000256" key="6">
    <source>
        <dbReference type="ARBA" id="ARBA00023125"/>
    </source>
</evidence>
<evidence type="ECO:0000256" key="5">
    <source>
        <dbReference type="ARBA" id="ARBA00023015"/>
    </source>
</evidence>
<proteinExistence type="predicted"/>
<keyword evidence="7" id="KW-0804">Transcription</keyword>
<evidence type="ECO:0000259" key="9">
    <source>
        <dbReference type="PROSITE" id="PS50045"/>
    </source>
</evidence>
<evidence type="ECO:0000313" key="11">
    <source>
        <dbReference type="EMBL" id="ORC35454.1"/>
    </source>
</evidence>
<name>A0A1Y1RZJ9_9SPIO</name>
<dbReference type="Pfam" id="PF02954">
    <property type="entry name" value="HTH_8"/>
    <property type="match status" value="1"/>
</dbReference>
<dbReference type="EMBL" id="MWQY01000009">
    <property type="protein sequence ID" value="ORC35454.1"/>
    <property type="molecule type" value="Genomic_DNA"/>
</dbReference>
<dbReference type="PROSITE" id="PS00676">
    <property type="entry name" value="SIGMA54_INTERACT_2"/>
    <property type="match status" value="1"/>
</dbReference>
<feature type="domain" description="Sigma-54 factor interaction" evidence="9">
    <location>
        <begin position="139"/>
        <end position="369"/>
    </location>
</feature>
<dbReference type="InterPro" id="IPR002078">
    <property type="entry name" value="Sigma_54_int"/>
</dbReference>
<dbReference type="PROSITE" id="PS00675">
    <property type="entry name" value="SIGMA54_INTERACT_1"/>
    <property type="match status" value="1"/>
</dbReference>
<reference evidence="11 12" key="1">
    <citation type="submission" date="2017-03" db="EMBL/GenBank/DDBJ databases">
        <title>Draft Genome sequence of Marispirochaeta sp. strain JC444.</title>
        <authorList>
            <person name="Shivani Y."/>
            <person name="Subhash Y."/>
            <person name="Sasikala C."/>
            <person name="Ramana C."/>
        </authorList>
    </citation>
    <scope>NUCLEOTIDE SEQUENCE [LARGE SCALE GENOMIC DNA]</scope>
    <source>
        <strain evidence="11 12">JC444</strain>
    </source>
</reference>
<accession>A0A1Y1RZJ9</accession>
<dbReference type="InterPro" id="IPR025943">
    <property type="entry name" value="Sigma_54_int_dom_ATP-bd_2"/>
</dbReference>
<dbReference type="GO" id="GO:0043565">
    <property type="term" value="F:sequence-specific DNA binding"/>
    <property type="evidence" value="ECO:0007669"/>
    <property type="project" value="InterPro"/>
</dbReference>
<keyword evidence="2" id="KW-0547">Nucleotide-binding</keyword>
<dbReference type="InterPro" id="IPR027417">
    <property type="entry name" value="P-loop_NTPase"/>
</dbReference>
<dbReference type="SUPFAM" id="SSF46689">
    <property type="entry name" value="Homeodomain-like"/>
    <property type="match status" value="1"/>
</dbReference>
<evidence type="ECO:0000256" key="2">
    <source>
        <dbReference type="ARBA" id="ARBA00022741"/>
    </source>
</evidence>
<evidence type="ECO:0000256" key="4">
    <source>
        <dbReference type="ARBA" id="ARBA00023012"/>
    </source>
</evidence>
<dbReference type="GO" id="GO:0005524">
    <property type="term" value="F:ATP binding"/>
    <property type="evidence" value="ECO:0007669"/>
    <property type="project" value="UniProtKB-KW"/>
</dbReference>
<dbReference type="InterPro" id="IPR025944">
    <property type="entry name" value="Sigma_54_int_dom_CS"/>
</dbReference>
<dbReference type="Pfam" id="PF00158">
    <property type="entry name" value="Sigma54_activat"/>
    <property type="match status" value="1"/>
</dbReference>
<dbReference type="Gene3D" id="1.10.10.60">
    <property type="entry name" value="Homeodomain-like"/>
    <property type="match status" value="1"/>
</dbReference>
<dbReference type="RefSeq" id="WP_083050440.1">
    <property type="nucleotide sequence ID" value="NZ_CAXXQO010000003.1"/>
</dbReference>
<dbReference type="SUPFAM" id="SSF52540">
    <property type="entry name" value="P-loop containing nucleoside triphosphate hydrolases"/>
    <property type="match status" value="1"/>
</dbReference>
<dbReference type="InterPro" id="IPR002197">
    <property type="entry name" value="HTH_Fis"/>
</dbReference>
<evidence type="ECO:0000256" key="3">
    <source>
        <dbReference type="ARBA" id="ARBA00022840"/>
    </source>
</evidence>
<comment type="caution">
    <text evidence="11">The sequence shown here is derived from an EMBL/GenBank/DDBJ whole genome shotgun (WGS) entry which is preliminary data.</text>
</comment>
<evidence type="ECO:0000259" key="10">
    <source>
        <dbReference type="PROSITE" id="PS50110"/>
    </source>
</evidence>
<keyword evidence="5" id="KW-0805">Transcription regulation</keyword>
<dbReference type="SUPFAM" id="SSF52172">
    <property type="entry name" value="CheY-like"/>
    <property type="match status" value="1"/>
</dbReference>
<dbReference type="SMART" id="SM00382">
    <property type="entry name" value="AAA"/>
    <property type="match status" value="1"/>
</dbReference>
<feature type="modified residue" description="4-aspartylphosphate" evidence="8">
    <location>
        <position position="53"/>
    </location>
</feature>
<dbReference type="CDD" id="cd00009">
    <property type="entry name" value="AAA"/>
    <property type="match status" value="1"/>
</dbReference>
<feature type="domain" description="Response regulatory" evidence="10">
    <location>
        <begin position="3"/>
        <end position="118"/>
    </location>
</feature>
<dbReference type="InterPro" id="IPR009057">
    <property type="entry name" value="Homeodomain-like_sf"/>
</dbReference>
<dbReference type="InterPro" id="IPR003593">
    <property type="entry name" value="AAA+_ATPase"/>
</dbReference>
<dbReference type="GO" id="GO:0006355">
    <property type="term" value="P:regulation of DNA-templated transcription"/>
    <property type="evidence" value="ECO:0007669"/>
    <property type="project" value="InterPro"/>
</dbReference>
<dbReference type="PRINTS" id="PR01590">
    <property type="entry name" value="HTHFIS"/>
</dbReference>
<dbReference type="InterPro" id="IPR011006">
    <property type="entry name" value="CheY-like_superfamily"/>
</dbReference>
<protein>
    <recommendedName>
        <fullName evidence="13">Sigma-54-dependent Fis family transcriptional regulator</fullName>
    </recommendedName>
</protein>
<dbReference type="Gene3D" id="1.10.8.60">
    <property type="match status" value="1"/>
</dbReference>
<keyword evidence="12" id="KW-1185">Reference proteome</keyword>
<dbReference type="Gene3D" id="3.40.50.2300">
    <property type="match status" value="1"/>
</dbReference>
<sequence>MKTILIVDDELNMQTVLKILFESHGYSTLTAADGIQALDLIDRHQEIDLVVSDLKMPGMDGIALLEEIKLRKPWLPFVLVSAYGTIERAVEAMKMGAVDFITKPFNKELILHTVNRLWQLDKLKRENTALRDDQKELTVIFRSPLMRDIAETLRKIGRISSPVLLTGESGSGKEVVARALHSVYQGDEDLPFISINCPAVPESLLESELFGYKKGAFTGADDDFEGKVRMAEGGTLFLDEIGDLPLSIQPKLLRMLENKTIEPLGSNRPVKIRTRIVCATNRNLEQLVEEGKFRRDLFYRINTFHLELPPLRKRREDIAPLAEYFLDTFVVDFGLDERYLTDAALRALESYHWPGNVRELKNVIERCVVLSSGSVIEAKDLPADITREPYPVFDSAGEVEFLTGKERTLHEMEKKVLLSALDACDGNISAAARRLGVSRNTMRYRLKKYGIEPGAFPPHGGS</sequence>
<dbReference type="Proteomes" id="UP000192343">
    <property type="component" value="Unassembled WGS sequence"/>
</dbReference>
<evidence type="ECO:0008006" key="13">
    <source>
        <dbReference type="Google" id="ProtNLM"/>
    </source>
</evidence>
<keyword evidence="6" id="KW-0238">DNA-binding</keyword>
<dbReference type="FunFam" id="3.40.50.300:FF:000006">
    <property type="entry name" value="DNA-binding transcriptional regulator NtrC"/>
    <property type="match status" value="1"/>
</dbReference>
<dbReference type="InterPro" id="IPR025662">
    <property type="entry name" value="Sigma_54_int_dom_ATP-bd_1"/>
</dbReference>
<evidence type="ECO:0000313" key="12">
    <source>
        <dbReference type="Proteomes" id="UP000192343"/>
    </source>
</evidence>
<dbReference type="Pfam" id="PF25601">
    <property type="entry name" value="AAA_lid_14"/>
    <property type="match status" value="1"/>
</dbReference>
<evidence type="ECO:0000256" key="1">
    <source>
        <dbReference type="ARBA" id="ARBA00022553"/>
    </source>
</evidence>
<keyword evidence="1 8" id="KW-0597">Phosphoprotein</keyword>
<dbReference type="PANTHER" id="PTHR32071">
    <property type="entry name" value="TRANSCRIPTIONAL REGULATORY PROTEIN"/>
    <property type="match status" value="1"/>
</dbReference>
<keyword evidence="4" id="KW-0902">Two-component regulatory system</keyword>
<dbReference type="PROSITE" id="PS50045">
    <property type="entry name" value="SIGMA54_INTERACT_4"/>
    <property type="match status" value="1"/>
</dbReference>
<evidence type="ECO:0000256" key="8">
    <source>
        <dbReference type="PROSITE-ProRule" id="PRU00169"/>
    </source>
</evidence>